<organism evidence="4 5">
    <name type="scientific">Thermomonas hydrothermalis</name>
    <dbReference type="NCBI Taxonomy" id="213588"/>
    <lineage>
        <taxon>Bacteria</taxon>
        <taxon>Pseudomonadati</taxon>
        <taxon>Pseudomonadota</taxon>
        <taxon>Gammaproteobacteria</taxon>
        <taxon>Lysobacterales</taxon>
        <taxon>Lysobacteraceae</taxon>
        <taxon>Thermomonas</taxon>
    </lineage>
</organism>
<dbReference type="InterPro" id="IPR013976">
    <property type="entry name" value="HDOD"/>
</dbReference>
<dbReference type="Gene3D" id="1.10.3210.10">
    <property type="entry name" value="Hypothetical protein af1432"/>
    <property type="match status" value="1"/>
</dbReference>
<dbReference type="Proteomes" id="UP000242857">
    <property type="component" value="Unassembled WGS sequence"/>
</dbReference>
<name>A0A1M4SSS2_9GAMM</name>
<accession>A0A1M4SSS2</accession>
<feature type="compositionally biased region" description="Low complexity" evidence="1">
    <location>
        <begin position="45"/>
        <end position="58"/>
    </location>
</feature>
<evidence type="ECO:0000313" key="4">
    <source>
        <dbReference type="EMBL" id="SHE35192.1"/>
    </source>
</evidence>
<dbReference type="Pfam" id="PF08668">
    <property type="entry name" value="HDOD"/>
    <property type="match status" value="1"/>
</dbReference>
<keyword evidence="2" id="KW-0472">Membrane</keyword>
<feature type="region of interest" description="Disordered" evidence="1">
    <location>
        <begin position="32"/>
        <end position="66"/>
    </location>
</feature>
<keyword evidence="5" id="KW-1185">Reference proteome</keyword>
<keyword evidence="2" id="KW-1133">Transmembrane helix</keyword>
<keyword evidence="2" id="KW-0812">Transmembrane</keyword>
<evidence type="ECO:0000259" key="3">
    <source>
        <dbReference type="PROSITE" id="PS51833"/>
    </source>
</evidence>
<proteinExistence type="predicted"/>
<feature type="domain" description="HDOD" evidence="3">
    <location>
        <begin position="115"/>
        <end position="304"/>
    </location>
</feature>
<dbReference type="AlphaFoldDB" id="A0A1M4SSS2"/>
<dbReference type="InterPro" id="IPR052340">
    <property type="entry name" value="RNase_Y/CdgJ"/>
</dbReference>
<evidence type="ECO:0000313" key="5">
    <source>
        <dbReference type="Proteomes" id="UP000242857"/>
    </source>
</evidence>
<protein>
    <submittedName>
        <fullName evidence="4">HDOD domain-containing protein</fullName>
    </submittedName>
</protein>
<evidence type="ECO:0000256" key="2">
    <source>
        <dbReference type="SAM" id="Phobius"/>
    </source>
</evidence>
<gene>
    <name evidence="4" type="ORF">SAMN02745204_00258</name>
</gene>
<dbReference type="SUPFAM" id="SSF109604">
    <property type="entry name" value="HD-domain/PDEase-like"/>
    <property type="match status" value="1"/>
</dbReference>
<dbReference type="RefSeq" id="WP_072754834.1">
    <property type="nucleotide sequence ID" value="NZ_FQUK01000003.1"/>
</dbReference>
<dbReference type="STRING" id="213588.SAMN02745204_00258"/>
<dbReference type="EMBL" id="FQUK01000003">
    <property type="protein sequence ID" value="SHE35192.1"/>
    <property type="molecule type" value="Genomic_DNA"/>
</dbReference>
<reference evidence="5" key="1">
    <citation type="submission" date="2016-11" db="EMBL/GenBank/DDBJ databases">
        <authorList>
            <person name="Varghese N."/>
            <person name="Submissions S."/>
        </authorList>
    </citation>
    <scope>NUCLEOTIDE SEQUENCE [LARGE SCALE GENOMIC DNA]</scope>
    <source>
        <strain evidence="5">DSM 14834</strain>
    </source>
</reference>
<sequence length="364" mass="38297">MTLTGVWVGLGVLLVVAIGVWLLRRQTHASPAAPARLHSSDADDALPAAPLPEDAPSSTDADAGDLPTGRALTRTLFALAVDLPASQNGDEAAFQAIAATCGHLLARPQFQQRHLPRRPLLLPKLMRALSDPEIALDQIAQIVAEDPALSANVLRIANSPFYRVQQTPVESLPRAAALLGLDGLRAALSTALLQPVLPPASGPLGRLPGVVWEHTALTADVASGLMCEGPARADAPVAQMAALLHGLGAIALVQWLRENAHLVTDATTVARVLELYAAEVAHQIALAWELPPRIVAALDAQRSDAMPTDPLGLALRAGRLTAALTLLCRQGQRDPEASLDVLRAWAARHGVAADVDALWARLNP</sequence>
<dbReference type="PANTHER" id="PTHR33525">
    <property type="match status" value="1"/>
</dbReference>
<evidence type="ECO:0000256" key="1">
    <source>
        <dbReference type="SAM" id="MobiDB-lite"/>
    </source>
</evidence>
<dbReference type="PANTHER" id="PTHR33525:SF6">
    <property type="entry name" value="HDOD DOMAIN-CONTAINING PROTEIN"/>
    <property type="match status" value="1"/>
</dbReference>
<feature type="transmembrane region" description="Helical" evidence="2">
    <location>
        <begin position="6"/>
        <end position="23"/>
    </location>
</feature>
<dbReference type="PROSITE" id="PS51833">
    <property type="entry name" value="HDOD"/>
    <property type="match status" value="1"/>
</dbReference>